<evidence type="ECO:0000313" key="3">
    <source>
        <dbReference type="Proteomes" id="UP000199548"/>
    </source>
</evidence>
<reference evidence="2 3" key="1">
    <citation type="submission" date="2016-10" db="EMBL/GenBank/DDBJ databases">
        <authorList>
            <person name="de Groot N.N."/>
        </authorList>
    </citation>
    <scope>NUCLEOTIDE SEQUENCE [LARGE SCALE GENOMIC DNA]</scope>
    <source>
        <strain evidence="2 3">LMG 23650</strain>
    </source>
</reference>
<evidence type="ECO:0000256" key="1">
    <source>
        <dbReference type="SAM" id="Phobius"/>
    </source>
</evidence>
<keyword evidence="1" id="KW-0812">Transmembrane</keyword>
<keyword evidence="3" id="KW-1185">Reference proteome</keyword>
<keyword evidence="1" id="KW-0472">Membrane</keyword>
<feature type="transmembrane region" description="Helical" evidence="1">
    <location>
        <begin position="21"/>
        <end position="43"/>
    </location>
</feature>
<evidence type="ECO:0000313" key="2">
    <source>
        <dbReference type="EMBL" id="SFJ02227.1"/>
    </source>
</evidence>
<protein>
    <recommendedName>
        <fullName evidence="4">DUF2846 domain-containing protein</fullName>
    </recommendedName>
</protein>
<dbReference type="EMBL" id="FOQU01000005">
    <property type="protein sequence ID" value="SFJ02227.1"/>
    <property type="molecule type" value="Genomic_DNA"/>
</dbReference>
<proteinExistence type="predicted"/>
<name>A0A1I3MZ41_9BURK</name>
<dbReference type="STRING" id="420953.SAMN05192543_105168"/>
<evidence type="ECO:0008006" key="4">
    <source>
        <dbReference type="Google" id="ProtNLM"/>
    </source>
</evidence>
<gene>
    <name evidence="2" type="ORF">SAMN05192543_105168</name>
</gene>
<dbReference type="Proteomes" id="UP000199548">
    <property type="component" value="Unassembled WGS sequence"/>
</dbReference>
<dbReference type="AlphaFoldDB" id="A0A1I3MZ41"/>
<organism evidence="2 3">
    <name type="scientific">Paraburkholderia megapolitana</name>
    <dbReference type="NCBI Taxonomy" id="420953"/>
    <lineage>
        <taxon>Bacteria</taxon>
        <taxon>Pseudomonadati</taxon>
        <taxon>Pseudomonadota</taxon>
        <taxon>Betaproteobacteria</taxon>
        <taxon>Burkholderiales</taxon>
        <taxon>Burkholderiaceae</taxon>
        <taxon>Paraburkholderia</taxon>
    </lineage>
</organism>
<keyword evidence="1" id="KW-1133">Transmembrane helix</keyword>
<sequence>MRVHPGVAATAVRVMTAVRRAWLATATVVVVAITAIATVAPLAGCAPSPADPVPFKPVPPERILKREYTQPAAGLVAVEIRRERSADVIVRFRDVLVYVDGEQVIDLMNGEHAVFYLTPGAHRLAVSTQFDPVLEFAFPVDASYTNHASIVFDKDHRVGLVRMPK</sequence>
<dbReference type="RefSeq" id="WP_245811516.1">
    <property type="nucleotide sequence ID" value="NZ_CP041745.1"/>
</dbReference>
<accession>A0A1I3MZ41</accession>